<gene>
    <name evidence="3" type="ORF">H2200_013026</name>
</gene>
<feature type="region of interest" description="Disordered" evidence="2">
    <location>
        <begin position="652"/>
        <end position="746"/>
    </location>
</feature>
<feature type="coiled-coil region" evidence="1">
    <location>
        <begin position="506"/>
        <end position="586"/>
    </location>
</feature>
<organism evidence="3 4">
    <name type="scientific">Cladophialophora chaetospira</name>
    <dbReference type="NCBI Taxonomy" id="386627"/>
    <lineage>
        <taxon>Eukaryota</taxon>
        <taxon>Fungi</taxon>
        <taxon>Dikarya</taxon>
        <taxon>Ascomycota</taxon>
        <taxon>Pezizomycotina</taxon>
        <taxon>Eurotiomycetes</taxon>
        <taxon>Chaetothyriomycetidae</taxon>
        <taxon>Chaetothyriales</taxon>
        <taxon>Herpotrichiellaceae</taxon>
        <taxon>Cladophialophora</taxon>
    </lineage>
</organism>
<sequence>MADTETAPQRRSKRSSEAISPIKPADTTTPSRRPKKKARFSEPLLPHATTGLTPAVGKASLKTPKRRVSTPAVTRFQDHDEVQFTPLRQQLSARTQRQIRRIGLSEEQNQFYADKKSQTRLQRQLEQKNKELQILKDELEASKQREASLLQSEPDLSSSQERIGRLEAEVADLTQKSSEESSRRHSKSFNFGDEDGFQIYEDESVGNENNLPPPEDDDATVDLELEEARQAKEAMFRSSQSFSNKVVQFEDSPVKSSRSPRNVPSAPETSAHDLSKELNAAVNRAEEAEVALQAMASEIRSLGFANSTDDAAQCLASIKTHFCDMRLELERTVPGETTISFNNTQLMPEMLIKLKAIAGQVRDREAELKSMRDQQRTLKGNFDHALVAAAKANAHIKELEDAMDKNAEEMLEQRMRCQALEREAQEHEKNNRSLIAAIEKYRQEVKRLEELVELVEAEQASRLQDVRTATTSEFTQQLSDMDAKVAAETHGRRAAEESAVERLGKINELESALSKARQQFEGVEEQLQALQEQFSTAGRSHETESFGLKSRIASLSDALIMANTRVEKLTEQRRDLEIRLREEIERGEEYADQQNKNVLLLARQSAEDRKMFIRSAKVRQANWELESERDDLPSDPIGPMTPSSLVRFSEFSEVEDDDNATRETSVENDVDDHIEGSVEITRGKKHRRQSSVSLPASSPFLGKSILKKKPRRRYDSGIGMDSLSEAEDESEGVVTPELSSDVDVMV</sequence>
<feature type="region of interest" description="Disordered" evidence="2">
    <location>
        <begin position="249"/>
        <end position="274"/>
    </location>
</feature>
<feature type="coiled-coil region" evidence="1">
    <location>
        <begin position="389"/>
        <end position="458"/>
    </location>
</feature>
<name>A0AA38WWL4_9EURO</name>
<evidence type="ECO:0000256" key="1">
    <source>
        <dbReference type="SAM" id="Coils"/>
    </source>
</evidence>
<comment type="caution">
    <text evidence="3">The sequence shown here is derived from an EMBL/GenBank/DDBJ whole genome shotgun (WGS) entry which is preliminary data.</text>
</comment>
<dbReference type="AlphaFoldDB" id="A0AA38WWL4"/>
<proteinExistence type="predicted"/>
<dbReference type="EMBL" id="JAPDRK010000026">
    <property type="protein sequence ID" value="KAJ9602483.1"/>
    <property type="molecule type" value="Genomic_DNA"/>
</dbReference>
<evidence type="ECO:0000313" key="3">
    <source>
        <dbReference type="EMBL" id="KAJ9602483.1"/>
    </source>
</evidence>
<keyword evidence="1" id="KW-0175">Coiled coil</keyword>
<accession>A0AA38WWL4</accession>
<evidence type="ECO:0000313" key="4">
    <source>
        <dbReference type="Proteomes" id="UP001172673"/>
    </source>
</evidence>
<reference evidence="3" key="1">
    <citation type="submission" date="2022-10" db="EMBL/GenBank/DDBJ databases">
        <title>Culturing micro-colonial fungi from biological soil crusts in the Mojave desert and describing Neophaeococcomyces mojavensis, and introducing the new genera and species Taxawa tesnikishii.</title>
        <authorList>
            <person name="Kurbessoian T."/>
            <person name="Stajich J.E."/>
        </authorList>
    </citation>
    <scope>NUCLEOTIDE SEQUENCE</scope>
    <source>
        <strain evidence="3">TK_41</strain>
    </source>
</reference>
<feature type="region of interest" description="Disordered" evidence="2">
    <location>
        <begin position="171"/>
        <end position="195"/>
    </location>
</feature>
<protein>
    <submittedName>
        <fullName evidence="3">Uncharacterized protein</fullName>
    </submittedName>
</protein>
<feature type="region of interest" description="Disordered" evidence="2">
    <location>
        <begin position="1"/>
        <end position="73"/>
    </location>
</feature>
<feature type="compositionally biased region" description="Basic and acidic residues" evidence="2">
    <location>
        <begin position="659"/>
        <end position="676"/>
    </location>
</feature>
<dbReference type="Proteomes" id="UP001172673">
    <property type="component" value="Unassembled WGS sequence"/>
</dbReference>
<evidence type="ECO:0000256" key="2">
    <source>
        <dbReference type="SAM" id="MobiDB-lite"/>
    </source>
</evidence>
<keyword evidence="4" id="KW-1185">Reference proteome</keyword>